<reference evidence="5" key="2">
    <citation type="journal article" date="2023" name="Microbiol Resour">
        <title>Decontamination and Annotation of the Draft Genome Sequence of the Oomycete Lagenidium giganteum ARSEF 373.</title>
        <authorList>
            <person name="Morgan W.R."/>
            <person name="Tartar A."/>
        </authorList>
    </citation>
    <scope>NUCLEOTIDE SEQUENCE</scope>
    <source>
        <strain evidence="5">ARSEF 373</strain>
    </source>
</reference>
<dbReference type="Proteomes" id="UP001146120">
    <property type="component" value="Unassembled WGS sequence"/>
</dbReference>
<protein>
    <recommendedName>
        <fullName evidence="7">60S acidic ribosomal protein P1</fullName>
    </recommendedName>
</protein>
<keyword evidence="3" id="KW-0687">Ribonucleoprotein</keyword>
<comment type="similarity">
    <text evidence="1">Belongs to the eukaryotic ribosomal protein P1/P2 family.</text>
</comment>
<dbReference type="InterPro" id="IPR038716">
    <property type="entry name" value="P1/P2_N_sf"/>
</dbReference>
<dbReference type="AlphaFoldDB" id="A0AAV2ZF32"/>
<dbReference type="EMBL" id="DAKRPA010000008">
    <property type="protein sequence ID" value="DBA04479.1"/>
    <property type="molecule type" value="Genomic_DNA"/>
</dbReference>
<gene>
    <name evidence="5" type="ORF">N0F65_010075</name>
</gene>
<keyword evidence="2" id="KW-0689">Ribosomal protein</keyword>
<dbReference type="GO" id="GO:1990904">
    <property type="term" value="C:ribonucleoprotein complex"/>
    <property type="evidence" value="ECO:0007669"/>
    <property type="project" value="UniProtKB-KW"/>
</dbReference>
<dbReference type="GO" id="GO:0005840">
    <property type="term" value="C:ribosome"/>
    <property type="evidence" value="ECO:0007669"/>
    <property type="project" value="UniProtKB-KW"/>
</dbReference>
<name>A0AAV2ZF32_9STRA</name>
<evidence type="ECO:0000313" key="6">
    <source>
        <dbReference type="Proteomes" id="UP001146120"/>
    </source>
</evidence>
<reference evidence="5" key="1">
    <citation type="submission" date="2022-11" db="EMBL/GenBank/DDBJ databases">
        <authorList>
            <person name="Morgan W.R."/>
            <person name="Tartar A."/>
        </authorList>
    </citation>
    <scope>NUCLEOTIDE SEQUENCE</scope>
    <source>
        <strain evidence="5">ARSEF 373</strain>
    </source>
</reference>
<proteinExistence type="inferred from homology"/>
<comment type="caution">
    <text evidence="5">The sequence shown here is derived from an EMBL/GenBank/DDBJ whole genome shotgun (WGS) entry which is preliminary data.</text>
</comment>
<organism evidence="5 6">
    <name type="scientific">Lagenidium giganteum</name>
    <dbReference type="NCBI Taxonomy" id="4803"/>
    <lineage>
        <taxon>Eukaryota</taxon>
        <taxon>Sar</taxon>
        <taxon>Stramenopiles</taxon>
        <taxon>Oomycota</taxon>
        <taxon>Peronosporomycetes</taxon>
        <taxon>Pythiales</taxon>
        <taxon>Pythiaceae</taxon>
    </lineage>
</organism>
<evidence type="ECO:0000256" key="3">
    <source>
        <dbReference type="ARBA" id="ARBA00023274"/>
    </source>
</evidence>
<feature type="region of interest" description="Disordered" evidence="4">
    <location>
        <begin position="72"/>
        <end position="116"/>
    </location>
</feature>
<evidence type="ECO:0000313" key="5">
    <source>
        <dbReference type="EMBL" id="DBA04479.1"/>
    </source>
</evidence>
<evidence type="ECO:0008006" key="7">
    <source>
        <dbReference type="Google" id="ProtNLM"/>
    </source>
</evidence>
<evidence type="ECO:0000256" key="2">
    <source>
        <dbReference type="ARBA" id="ARBA00022980"/>
    </source>
</evidence>
<evidence type="ECO:0000256" key="1">
    <source>
        <dbReference type="ARBA" id="ARBA00005436"/>
    </source>
</evidence>
<dbReference type="Gene3D" id="1.10.10.1410">
    <property type="match status" value="1"/>
</dbReference>
<feature type="compositionally biased region" description="Low complexity" evidence="4">
    <location>
        <begin position="72"/>
        <end position="91"/>
    </location>
</feature>
<accession>A0AAV2ZF32</accession>
<keyword evidence="6" id="KW-1185">Reference proteome</keyword>
<dbReference type="Pfam" id="PF00428">
    <property type="entry name" value="Ribosomal_60s"/>
    <property type="match status" value="1"/>
</dbReference>
<sequence>MSLAELTQSQKDELATSLAVLAVHDAKVEISAENLTAALEASGNKVAAFVPQLFADLIARGLKVGKFLAGPSAGGAAPAAGASAGAAAAAAPEEKEEEEEADLGGGMDMFGGGSDY</sequence>
<feature type="compositionally biased region" description="Gly residues" evidence="4">
    <location>
        <begin position="103"/>
        <end position="116"/>
    </location>
</feature>
<evidence type="ECO:0000256" key="4">
    <source>
        <dbReference type="SAM" id="MobiDB-lite"/>
    </source>
</evidence>